<dbReference type="Pfam" id="PF12833">
    <property type="entry name" value="HTH_18"/>
    <property type="match status" value="1"/>
</dbReference>
<sequence>MKQIAILANHNSISSDVFALLDYFEYCNVLWALQQQTVTPLFHCYPVSPDGRALKLKPGVELAVQPHPWQQADALILPPAYAYRRAELAALAAQSAAYYSGLHQAAERGSLIAASCTGTYILAGSGLLDHRNATSSWFFKEIFQSLHPNVHLQLNKLLVQDGNLLTAGATTSYINLCLALTEQLAGEQFARQMAKIMLTDPNRTSQVPYMDLSIGLQHNDSLIVQIQTYLSQHLAQPFVLDQLAEQFHLTKRTLLRRFKTALNDTPLNYLQRLRVEQAKRLLETTNQPIEQIVLQVGYEDVSSFRKLFLNYTELTPSQYRQKFMLGDTFNCCPTERLVAET</sequence>
<dbReference type="SUPFAM" id="SSF46689">
    <property type="entry name" value="Homeodomain-like"/>
    <property type="match status" value="2"/>
</dbReference>
<accession>A0A1H6L1M6</accession>
<dbReference type="PANTHER" id="PTHR43280">
    <property type="entry name" value="ARAC-FAMILY TRANSCRIPTIONAL REGULATOR"/>
    <property type="match status" value="1"/>
</dbReference>
<dbReference type="Gene3D" id="1.10.10.60">
    <property type="entry name" value="Homeodomain-like"/>
    <property type="match status" value="2"/>
</dbReference>
<dbReference type="PANTHER" id="PTHR43280:SF28">
    <property type="entry name" value="HTH-TYPE TRANSCRIPTIONAL ACTIVATOR RHAS"/>
    <property type="match status" value="1"/>
</dbReference>
<dbReference type="InterPro" id="IPR018060">
    <property type="entry name" value="HTH_AraC"/>
</dbReference>
<dbReference type="SMART" id="SM00342">
    <property type="entry name" value="HTH_ARAC"/>
    <property type="match status" value="1"/>
</dbReference>
<dbReference type="Proteomes" id="UP000199371">
    <property type="component" value="Unassembled WGS sequence"/>
</dbReference>
<dbReference type="Pfam" id="PF01965">
    <property type="entry name" value="DJ-1_PfpI"/>
    <property type="match status" value="1"/>
</dbReference>
<dbReference type="STRING" id="173990.SAMN05660691_01507"/>
<evidence type="ECO:0000259" key="4">
    <source>
        <dbReference type="PROSITE" id="PS01124"/>
    </source>
</evidence>
<proteinExistence type="predicted"/>
<dbReference type="PROSITE" id="PS01124">
    <property type="entry name" value="HTH_ARAC_FAMILY_2"/>
    <property type="match status" value="1"/>
</dbReference>
<protein>
    <submittedName>
        <fullName evidence="5">Transcriptional regulator GlxA family, contains an amidase domain and an AraC-type DNA-binding HTH domain</fullName>
    </submittedName>
</protein>
<organism evidence="5 6">
    <name type="scientific">Rheinheimera pacifica</name>
    <dbReference type="NCBI Taxonomy" id="173990"/>
    <lineage>
        <taxon>Bacteria</taxon>
        <taxon>Pseudomonadati</taxon>
        <taxon>Pseudomonadota</taxon>
        <taxon>Gammaproteobacteria</taxon>
        <taxon>Chromatiales</taxon>
        <taxon>Chromatiaceae</taxon>
        <taxon>Rheinheimera</taxon>
    </lineage>
</organism>
<evidence type="ECO:0000313" key="5">
    <source>
        <dbReference type="EMBL" id="SEH79832.1"/>
    </source>
</evidence>
<keyword evidence="1" id="KW-0805">Transcription regulation</keyword>
<dbReference type="AlphaFoldDB" id="A0A1H6L1M6"/>
<evidence type="ECO:0000256" key="1">
    <source>
        <dbReference type="ARBA" id="ARBA00023015"/>
    </source>
</evidence>
<dbReference type="InterPro" id="IPR002818">
    <property type="entry name" value="DJ-1/PfpI"/>
</dbReference>
<feature type="domain" description="HTH araC/xylS-type" evidence="4">
    <location>
        <begin position="224"/>
        <end position="322"/>
    </location>
</feature>
<dbReference type="GO" id="GO:0003700">
    <property type="term" value="F:DNA-binding transcription factor activity"/>
    <property type="evidence" value="ECO:0007669"/>
    <property type="project" value="InterPro"/>
</dbReference>
<dbReference type="RefSeq" id="WP_092791888.1">
    <property type="nucleotide sequence ID" value="NZ_FNXF01000004.1"/>
</dbReference>
<name>A0A1H6L1M6_9GAMM</name>
<dbReference type="Gene3D" id="3.40.50.880">
    <property type="match status" value="1"/>
</dbReference>
<keyword evidence="2 5" id="KW-0238">DNA-binding</keyword>
<evidence type="ECO:0000256" key="3">
    <source>
        <dbReference type="ARBA" id="ARBA00023163"/>
    </source>
</evidence>
<dbReference type="SUPFAM" id="SSF52317">
    <property type="entry name" value="Class I glutamine amidotransferase-like"/>
    <property type="match status" value="1"/>
</dbReference>
<dbReference type="OrthoDB" id="9803764at2"/>
<gene>
    <name evidence="5" type="ORF">SAMN05660691_01507</name>
</gene>
<evidence type="ECO:0000313" key="6">
    <source>
        <dbReference type="Proteomes" id="UP000199371"/>
    </source>
</evidence>
<dbReference type="InterPro" id="IPR029062">
    <property type="entry name" value="Class_I_gatase-like"/>
</dbReference>
<dbReference type="InterPro" id="IPR009057">
    <property type="entry name" value="Homeodomain-like_sf"/>
</dbReference>
<dbReference type="EMBL" id="FNXF01000004">
    <property type="protein sequence ID" value="SEH79832.1"/>
    <property type="molecule type" value="Genomic_DNA"/>
</dbReference>
<evidence type="ECO:0000256" key="2">
    <source>
        <dbReference type="ARBA" id="ARBA00023125"/>
    </source>
</evidence>
<keyword evidence="3" id="KW-0804">Transcription</keyword>
<keyword evidence="6" id="KW-1185">Reference proteome</keyword>
<dbReference type="GO" id="GO:0043565">
    <property type="term" value="F:sequence-specific DNA binding"/>
    <property type="evidence" value="ECO:0007669"/>
    <property type="project" value="InterPro"/>
</dbReference>
<reference evidence="6" key="1">
    <citation type="submission" date="2016-10" db="EMBL/GenBank/DDBJ databases">
        <authorList>
            <person name="Varghese N."/>
            <person name="Submissions S."/>
        </authorList>
    </citation>
    <scope>NUCLEOTIDE SEQUENCE [LARGE SCALE GENOMIC DNA]</scope>
    <source>
        <strain evidence="6">DSM 17616</strain>
    </source>
</reference>